<dbReference type="InterPro" id="IPR047055">
    <property type="entry name" value="MotA-like"/>
</dbReference>
<dbReference type="PANTHER" id="PTHR30433">
    <property type="entry name" value="CHEMOTAXIS PROTEIN MOTA"/>
    <property type="match status" value="1"/>
</dbReference>
<dbReference type="PANTHER" id="PTHR30433:SF4">
    <property type="entry name" value="MOTILITY PROTEIN A"/>
    <property type="match status" value="1"/>
</dbReference>
<evidence type="ECO:0000256" key="9">
    <source>
        <dbReference type="ARBA" id="ARBA00022781"/>
    </source>
</evidence>
<name>A0ABU9DAV2_9PROT</name>
<keyword evidence="5" id="KW-0145">Chemotaxis</keyword>
<comment type="similarity">
    <text evidence="2">Belongs to the MotA family.</text>
</comment>
<keyword evidence="10 13" id="KW-1133">Transmembrane helix</keyword>
<reference evidence="16 17" key="1">
    <citation type="submission" date="2024-04" db="EMBL/GenBank/DDBJ databases">
        <authorList>
            <person name="Abashina T."/>
            <person name="Shaikin A."/>
        </authorList>
    </citation>
    <scope>NUCLEOTIDE SEQUENCE [LARGE SCALE GENOMIC DNA]</scope>
    <source>
        <strain evidence="16 17">AAFK</strain>
    </source>
</reference>
<evidence type="ECO:0000256" key="6">
    <source>
        <dbReference type="ARBA" id="ARBA00022519"/>
    </source>
</evidence>
<gene>
    <name evidence="16" type="primary">motA</name>
    <name evidence="16" type="ORF">WOB96_12900</name>
</gene>
<dbReference type="NCBIfam" id="TIGR03818">
    <property type="entry name" value="MotA1"/>
    <property type="match status" value="1"/>
</dbReference>
<keyword evidence="16" id="KW-0969">Cilium</keyword>
<evidence type="ECO:0000256" key="8">
    <source>
        <dbReference type="ARBA" id="ARBA00022779"/>
    </source>
</evidence>
<dbReference type="InterPro" id="IPR022522">
    <property type="entry name" value="Flagellar_motor_stator_MotA"/>
</dbReference>
<evidence type="ECO:0000259" key="14">
    <source>
        <dbReference type="Pfam" id="PF01618"/>
    </source>
</evidence>
<dbReference type="InterPro" id="IPR046786">
    <property type="entry name" value="MotA_N"/>
</dbReference>
<feature type="transmembrane region" description="Helical" evidence="13">
    <location>
        <begin position="6"/>
        <end position="28"/>
    </location>
</feature>
<dbReference type="Proteomes" id="UP001446205">
    <property type="component" value="Unassembled WGS sequence"/>
</dbReference>
<evidence type="ECO:0000256" key="2">
    <source>
        <dbReference type="ARBA" id="ARBA00008038"/>
    </source>
</evidence>
<dbReference type="PROSITE" id="PS01307">
    <property type="entry name" value="MOTA"/>
    <property type="match status" value="1"/>
</dbReference>
<organism evidence="16 17">
    <name type="scientific">Thermithiobacillus plumbiphilus</name>
    <dbReference type="NCBI Taxonomy" id="1729899"/>
    <lineage>
        <taxon>Bacteria</taxon>
        <taxon>Pseudomonadati</taxon>
        <taxon>Pseudomonadota</taxon>
        <taxon>Acidithiobacillia</taxon>
        <taxon>Acidithiobacillales</taxon>
        <taxon>Thermithiobacillaceae</taxon>
        <taxon>Thermithiobacillus</taxon>
    </lineage>
</organism>
<keyword evidence="9" id="KW-0375">Hydrogen ion transport</keyword>
<evidence type="ECO:0000256" key="10">
    <source>
        <dbReference type="ARBA" id="ARBA00022989"/>
    </source>
</evidence>
<keyword evidence="8" id="KW-0283">Flagellar rotation</keyword>
<sequence>MLVVVGYVLVIAAILGGFLLAGGHIAVLMQPVELLIIFGSAGGAFLVSNSPKALKATIQALPTILKGSRYDKALYLETLSLLYNIFARVRKEGLLAIEGTIEAPEESDLFQAAPMVLADHHAVEFITDYLRMMVSGNLEVHEMDNLMDIDIETHHHETEVPVHALQRFADGLPAFGIVAAVLGVVHTMESVGLPPAELGKLIAAALVGTFLGILMAYAFVGPLASALSERAQESTKYFQSIKVCLIAYMNGYNPQTAVEFGRKVLFSTERPGFMELEAHLKGK</sequence>
<evidence type="ECO:0000313" key="17">
    <source>
        <dbReference type="Proteomes" id="UP001446205"/>
    </source>
</evidence>
<dbReference type="Pfam" id="PF20560">
    <property type="entry name" value="MotA_N"/>
    <property type="match status" value="1"/>
</dbReference>
<dbReference type="Pfam" id="PF01618">
    <property type="entry name" value="MotA_ExbB"/>
    <property type="match status" value="1"/>
</dbReference>
<evidence type="ECO:0000256" key="12">
    <source>
        <dbReference type="ARBA" id="ARBA00023136"/>
    </source>
</evidence>
<keyword evidence="4" id="KW-1003">Cell membrane</keyword>
<evidence type="ECO:0000259" key="15">
    <source>
        <dbReference type="Pfam" id="PF20560"/>
    </source>
</evidence>
<evidence type="ECO:0000256" key="5">
    <source>
        <dbReference type="ARBA" id="ARBA00022500"/>
    </source>
</evidence>
<dbReference type="InterPro" id="IPR002898">
    <property type="entry name" value="MotA_ExbB_proton_chnl"/>
</dbReference>
<evidence type="ECO:0000256" key="11">
    <source>
        <dbReference type="ARBA" id="ARBA00023065"/>
    </source>
</evidence>
<keyword evidence="11" id="KW-0406">Ion transport</keyword>
<keyword evidence="12 13" id="KW-0472">Membrane</keyword>
<proteinExistence type="inferred from homology"/>
<accession>A0ABU9DAV2</accession>
<protein>
    <submittedName>
        <fullName evidence="16">Flagellar motor stator protein MotA</fullName>
    </submittedName>
</protein>
<feature type="domain" description="MotA/TolQ/ExbB proton channel" evidence="14">
    <location>
        <begin position="124"/>
        <end position="239"/>
    </location>
</feature>
<comment type="subcellular location">
    <subcellularLocation>
        <location evidence="1">Cell inner membrane</location>
        <topology evidence="1">Multi-pass membrane protein</topology>
    </subcellularLocation>
</comment>
<keyword evidence="17" id="KW-1185">Reference proteome</keyword>
<keyword evidence="7 13" id="KW-0812">Transmembrane</keyword>
<keyword evidence="3" id="KW-0813">Transport</keyword>
<dbReference type="InterPro" id="IPR000540">
    <property type="entry name" value="Flag_MotA_CS"/>
</dbReference>
<dbReference type="RefSeq" id="WP_341371707.1">
    <property type="nucleotide sequence ID" value="NZ_JBBPCO010000014.1"/>
</dbReference>
<evidence type="ECO:0000313" key="16">
    <source>
        <dbReference type="EMBL" id="MEK8090652.1"/>
    </source>
</evidence>
<dbReference type="EMBL" id="JBBPCO010000014">
    <property type="protein sequence ID" value="MEK8090652.1"/>
    <property type="molecule type" value="Genomic_DNA"/>
</dbReference>
<feature type="transmembrane region" description="Helical" evidence="13">
    <location>
        <begin position="201"/>
        <end position="220"/>
    </location>
</feature>
<evidence type="ECO:0000256" key="4">
    <source>
        <dbReference type="ARBA" id="ARBA00022475"/>
    </source>
</evidence>
<evidence type="ECO:0000256" key="3">
    <source>
        <dbReference type="ARBA" id="ARBA00022448"/>
    </source>
</evidence>
<evidence type="ECO:0000256" key="1">
    <source>
        <dbReference type="ARBA" id="ARBA00004429"/>
    </source>
</evidence>
<keyword evidence="16" id="KW-0966">Cell projection</keyword>
<keyword evidence="16" id="KW-0282">Flagellum</keyword>
<feature type="transmembrane region" description="Helical" evidence="13">
    <location>
        <begin position="171"/>
        <end position="189"/>
    </location>
</feature>
<keyword evidence="6" id="KW-0997">Cell inner membrane</keyword>
<evidence type="ECO:0000256" key="13">
    <source>
        <dbReference type="SAM" id="Phobius"/>
    </source>
</evidence>
<feature type="domain" description="Motility protein A N-terminal" evidence="15">
    <location>
        <begin position="4"/>
        <end position="93"/>
    </location>
</feature>
<comment type="caution">
    <text evidence="16">The sequence shown here is derived from an EMBL/GenBank/DDBJ whole genome shotgun (WGS) entry which is preliminary data.</text>
</comment>
<evidence type="ECO:0000256" key="7">
    <source>
        <dbReference type="ARBA" id="ARBA00022692"/>
    </source>
</evidence>